<sequence length="38" mass="4020">MRPVISAAVNAKTPLVEGGVLSCSMRSLTITYFHTGNP</sequence>
<gene>
    <name evidence="1" type="ORF">SAMN05192543_1091</name>
</gene>
<dbReference type="Proteomes" id="UP000199548">
    <property type="component" value="Unassembled WGS sequence"/>
</dbReference>
<proteinExistence type="predicted"/>
<dbReference type="AlphaFoldDB" id="A0A1I3T1Z1"/>
<feature type="non-terminal residue" evidence="1">
    <location>
        <position position="38"/>
    </location>
</feature>
<reference evidence="1 2" key="1">
    <citation type="submission" date="2016-10" db="EMBL/GenBank/DDBJ databases">
        <authorList>
            <person name="de Groot N.N."/>
        </authorList>
    </citation>
    <scope>NUCLEOTIDE SEQUENCE [LARGE SCALE GENOMIC DNA]</scope>
    <source>
        <strain evidence="1 2">LMG 23650</strain>
    </source>
</reference>
<dbReference type="EMBL" id="FOQU01000009">
    <property type="protein sequence ID" value="SFJ63557.1"/>
    <property type="molecule type" value="Genomic_DNA"/>
</dbReference>
<name>A0A1I3T1Z1_9BURK</name>
<evidence type="ECO:0000313" key="2">
    <source>
        <dbReference type="Proteomes" id="UP000199548"/>
    </source>
</evidence>
<dbReference type="STRING" id="420953.SAMN05192543_1091"/>
<protein>
    <submittedName>
        <fullName evidence="1">Uncharacterized protein</fullName>
    </submittedName>
</protein>
<evidence type="ECO:0000313" key="1">
    <source>
        <dbReference type="EMBL" id="SFJ63557.1"/>
    </source>
</evidence>
<accession>A0A1I3T1Z1</accession>
<organism evidence="1 2">
    <name type="scientific">Paraburkholderia megapolitana</name>
    <dbReference type="NCBI Taxonomy" id="420953"/>
    <lineage>
        <taxon>Bacteria</taxon>
        <taxon>Pseudomonadati</taxon>
        <taxon>Pseudomonadota</taxon>
        <taxon>Betaproteobacteria</taxon>
        <taxon>Burkholderiales</taxon>
        <taxon>Burkholderiaceae</taxon>
        <taxon>Paraburkholderia</taxon>
    </lineage>
</organism>
<keyword evidence="2" id="KW-1185">Reference proteome</keyword>